<dbReference type="Proteomes" id="UP001162131">
    <property type="component" value="Unassembled WGS sequence"/>
</dbReference>
<dbReference type="SMART" id="SM00913">
    <property type="entry name" value="IBN_N"/>
    <property type="match status" value="1"/>
</dbReference>
<dbReference type="InterPro" id="IPR016024">
    <property type="entry name" value="ARM-type_fold"/>
</dbReference>
<reference evidence="7" key="1">
    <citation type="submission" date="2021-09" db="EMBL/GenBank/DDBJ databases">
        <authorList>
            <consortium name="AG Swart"/>
            <person name="Singh M."/>
            <person name="Singh A."/>
            <person name="Seah K."/>
            <person name="Emmerich C."/>
        </authorList>
    </citation>
    <scope>NUCLEOTIDE SEQUENCE</scope>
    <source>
        <strain evidence="7">ATCC30299</strain>
    </source>
</reference>
<keyword evidence="3" id="KW-0963">Cytoplasm</keyword>
<protein>
    <recommendedName>
        <fullName evidence="6">Importin N-terminal domain-containing protein</fullName>
    </recommendedName>
</protein>
<feature type="domain" description="Importin N-terminal" evidence="6">
    <location>
        <begin position="22"/>
        <end position="100"/>
    </location>
</feature>
<gene>
    <name evidence="7" type="ORF">BSTOLATCC_MIC9812</name>
</gene>
<dbReference type="SUPFAM" id="SSF48371">
    <property type="entry name" value="ARM repeat"/>
    <property type="match status" value="1"/>
</dbReference>
<dbReference type="GO" id="GO:0006606">
    <property type="term" value="P:protein import into nucleus"/>
    <property type="evidence" value="ECO:0007669"/>
    <property type="project" value="InterPro"/>
</dbReference>
<sequence>MSSLGEILVNAQSNDTNIRQAAFEALQQLKQTNPTQYILSLSAVLASPTDPKPSRQLAGLNIKNVLSNLNNEDFLADFWDKVDPSLKTTVRNNVLGTLASDDKDIRLSASQAVAAVAKIDLAKGEWTESIHILVSNAINPNVSYKLASLMTLGYICEGVTAEIIKPELSNQIFSAIAANITAQDTTNEIKLVALTALSNSLQLASNIMQVKEEREFILNMLYQVAVYQDLEIRKACFQIFCELVDHYYDFLPAHLSEIGNVTLQAIKQDQIEIAILAIEVWNEIGDIECSRQAKQNPALSVRGFIMTAAPILIPIILENIIRGDFEEDDWDLHKSCGLLLSLVAQLTSDKFIDAPIQFIKANVNSSDWKCKASACMALGMILEGPSAIKLNGLIVETTPHVLRLMGDESVAVRESAAWALSRICDLQFKVVTTSYFGQILNGAVNSLKDLPKIACSCCWTLIHLIEHSEEKQLFKAEIFEPLFQALLESAGRTGVVSSENNLQVASFSTLSTLLERSANDCIPIIERKLPDLINMLKHCSYSEANENMQALIASSISSALSRVRPESMTEELCKNFLEALIQSFTVRNSVYEEGIQAIGNFAQLLESRFSGYLQILAPYIAYALQKQDIVGLCMSGTMVIGDIARALGENSKPLINDLVLPLVGNLQNDQASSSVKLRSIESLADIASNSKEAFVPYVPQVLALIEAAANASLTIIKEENDPDMYEYLASMRDALLQFYEGFIQGLIAGGQLEVLIPYTPNIVRYSLIVTQDSFKPNPSMHRTAIGIIGDIAGAYKDRARDFVKIPEVVNYVQRFKQSSNSRVREISLWALNLINSI</sequence>
<keyword evidence="8" id="KW-1185">Reference proteome</keyword>
<dbReference type="Pfam" id="PF13513">
    <property type="entry name" value="HEAT_EZ"/>
    <property type="match status" value="1"/>
</dbReference>
<dbReference type="AlphaFoldDB" id="A0AAU9IJQ1"/>
<evidence type="ECO:0000256" key="2">
    <source>
        <dbReference type="ARBA" id="ARBA00022448"/>
    </source>
</evidence>
<dbReference type="InterPro" id="IPR040122">
    <property type="entry name" value="Importin_beta"/>
</dbReference>
<keyword evidence="4" id="KW-0677">Repeat</keyword>
<keyword evidence="5" id="KW-0653">Protein transport</keyword>
<name>A0AAU9IJQ1_9CILI</name>
<evidence type="ECO:0000256" key="1">
    <source>
        <dbReference type="ARBA" id="ARBA00004496"/>
    </source>
</evidence>
<dbReference type="InterPro" id="IPR058584">
    <property type="entry name" value="IMB1_TNPO1-like_TPR"/>
</dbReference>
<dbReference type="InterPro" id="IPR001494">
    <property type="entry name" value="Importin-beta_N"/>
</dbReference>
<comment type="caution">
    <text evidence="7">The sequence shown here is derived from an EMBL/GenBank/DDBJ whole genome shotgun (WGS) entry which is preliminary data.</text>
</comment>
<comment type="subcellular location">
    <subcellularLocation>
        <location evidence="1">Cytoplasm</location>
    </subcellularLocation>
</comment>
<dbReference type="PANTHER" id="PTHR10527">
    <property type="entry name" value="IMPORTIN BETA"/>
    <property type="match status" value="1"/>
</dbReference>
<evidence type="ECO:0000313" key="7">
    <source>
        <dbReference type="EMBL" id="CAG9314011.1"/>
    </source>
</evidence>
<accession>A0AAU9IJQ1</accession>
<dbReference type="GO" id="GO:0031267">
    <property type="term" value="F:small GTPase binding"/>
    <property type="evidence" value="ECO:0007669"/>
    <property type="project" value="InterPro"/>
</dbReference>
<evidence type="ECO:0000256" key="5">
    <source>
        <dbReference type="ARBA" id="ARBA00022927"/>
    </source>
</evidence>
<dbReference type="PROSITE" id="PS50166">
    <property type="entry name" value="IMPORTIN_B_NT"/>
    <property type="match status" value="1"/>
</dbReference>
<evidence type="ECO:0000313" key="8">
    <source>
        <dbReference type="Proteomes" id="UP001162131"/>
    </source>
</evidence>
<dbReference type="Pfam" id="PF25574">
    <property type="entry name" value="TPR_IMB1"/>
    <property type="match status" value="1"/>
</dbReference>
<keyword evidence="2" id="KW-0813">Transport</keyword>
<evidence type="ECO:0000256" key="3">
    <source>
        <dbReference type="ARBA" id="ARBA00022490"/>
    </source>
</evidence>
<dbReference type="Gene3D" id="1.25.10.10">
    <property type="entry name" value="Leucine-rich Repeat Variant"/>
    <property type="match status" value="1"/>
</dbReference>
<evidence type="ECO:0000259" key="6">
    <source>
        <dbReference type="PROSITE" id="PS50166"/>
    </source>
</evidence>
<evidence type="ECO:0000256" key="4">
    <source>
        <dbReference type="ARBA" id="ARBA00022737"/>
    </source>
</evidence>
<proteinExistence type="predicted"/>
<dbReference type="EMBL" id="CAJZBQ010000011">
    <property type="protein sequence ID" value="CAG9314011.1"/>
    <property type="molecule type" value="Genomic_DNA"/>
</dbReference>
<dbReference type="GO" id="GO:0005737">
    <property type="term" value="C:cytoplasm"/>
    <property type="evidence" value="ECO:0007669"/>
    <property type="project" value="UniProtKB-SubCell"/>
</dbReference>
<dbReference type="Pfam" id="PF03810">
    <property type="entry name" value="IBN_N"/>
    <property type="match status" value="1"/>
</dbReference>
<dbReference type="InterPro" id="IPR011989">
    <property type="entry name" value="ARM-like"/>
</dbReference>
<organism evidence="7 8">
    <name type="scientific">Blepharisma stoltei</name>
    <dbReference type="NCBI Taxonomy" id="1481888"/>
    <lineage>
        <taxon>Eukaryota</taxon>
        <taxon>Sar</taxon>
        <taxon>Alveolata</taxon>
        <taxon>Ciliophora</taxon>
        <taxon>Postciliodesmatophora</taxon>
        <taxon>Heterotrichea</taxon>
        <taxon>Heterotrichida</taxon>
        <taxon>Blepharismidae</taxon>
        <taxon>Blepharisma</taxon>
    </lineage>
</organism>